<evidence type="ECO:0000313" key="17">
    <source>
        <dbReference type="Proteomes" id="UP001291309"/>
    </source>
</evidence>
<evidence type="ECO:0000256" key="13">
    <source>
        <dbReference type="ARBA" id="ARBA00023136"/>
    </source>
</evidence>
<evidence type="ECO:0000256" key="2">
    <source>
        <dbReference type="ARBA" id="ARBA00004651"/>
    </source>
</evidence>
<dbReference type="Pfam" id="PF05231">
    <property type="entry name" value="MASE1"/>
    <property type="match status" value="1"/>
</dbReference>
<dbReference type="SMART" id="SM00387">
    <property type="entry name" value="HATPase_c"/>
    <property type="match status" value="1"/>
</dbReference>
<keyword evidence="7 14" id="KW-0812">Transmembrane</keyword>
<keyword evidence="9" id="KW-0418">Kinase</keyword>
<keyword evidence="17" id="KW-1185">Reference proteome</keyword>
<evidence type="ECO:0000256" key="8">
    <source>
        <dbReference type="ARBA" id="ARBA00022741"/>
    </source>
</evidence>
<feature type="transmembrane region" description="Helical" evidence="14">
    <location>
        <begin position="122"/>
        <end position="142"/>
    </location>
</feature>
<dbReference type="Proteomes" id="UP001291309">
    <property type="component" value="Unassembled WGS sequence"/>
</dbReference>
<feature type="transmembrane region" description="Helical" evidence="14">
    <location>
        <begin position="250"/>
        <end position="274"/>
    </location>
</feature>
<name>A0ABU5HDQ1_9BACT</name>
<evidence type="ECO:0000256" key="6">
    <source>
        <dbReference type="ARBA" id="ARBA00022679"/>
    </source>
</evidence>
<reference evidence="16 17" key="1">
    <citation type="submission" date="2023-12" db="EMBL/GenBank/DDBJ databases">
        <title>the genome sequence of Hyalangium sp. s54d21.</title>
        <authorList>
            <person name="Zhang X."/>
        </authorList>
    </citation>
    <scope>NUCLEOTIDE SEQUENCE [LARGE SCALE GENOMIC DNA]</scope>
    <source>
        <strain evidence="17">s54d21</strain>
    </source>
</reference>
<keyword evidence="13 14" id="KW-0472">Membrane</keyword>
<comment type="subcellular location">
    <subcellularLocation>
        <location evidence="2">Cell membrane</location>
        <topology evidence="2">Multi-pass membrane protein</topology>
    </subcellularLocation>
</comment>
<gene>
    <name evidence="16" type="ORF">SYV04_33680</name>
</gene>
<dbReference type="InterPro" id="IPR003594">
    <property type="entry name" value="HATPase_dom"/>
</dbReference>
<feature type="domain" description="Histidine kinase" evidence="15">
    <location>
        <begin position="346"/>
        <end position="560"/>
    </location>
</feature>
<evidence type="ECO:0000256" key="3">
    <source>
        <dbReference type="ARBA" id="ARBA00012438"/>
    </source>
</evidence>
<proteinExistence type="predicted"/>
<evidence type="ECO:0000256" key="14">
    <source>
        <dbReference type="SAM" id="Phobius"/>
    </source>
</evidence>
<dbReference type="InterPro" id="IPR036097">
    <property type="entry name" value="HisK_dim/P_sf"/>
</dbReference>
<feature type="transmembrane region" description="Helical" evidence="14">
    <location>
        <begin position="280"/>
        <end position="300"/>
    </location>
</feature>
<dbReference type="SMART" id="SM00388">
    <property type="entry name" value="HisKA"/>
    <property type="match status" value="1"/>
</dbReference>
<evidence type="ECO:0000256" key="9">
    <source>
        <dbReference type="ARBA" id="ARBA00022777"/>
    </source>
</evidence>
<dbReference type="EC" id="2.7.13.3" evidence="3"/>
<feature type="transmembrane region" description="Helical" evidence="14">
    <location>
        <begin position="162"/>
        <end position="181"/>
    </location>
</feature>
<evidence type="ECO:0000256" key="12">
    <source>
        <dbReference type="ARBA" id="ARBA00023012"/>
    </source>
</evidence>
<dbReference type="PANTHER" id="PTHR43065:SF10">
    <property type="entry name" value="PEROXIDE STRESS-ACTIVATED HISTIDINE KINASE MAK3"/>
    <property type="match status" value="1"/>
</dbReference>
<dbReference type="Pfam" id="PF00512">
    <property type="entry name" value="HisKA"/>
    <property type="match status" value="1"/>
</dbReference>
<feature type="transmembrane region" description="Helical" evidence="14">
    <location>
        <begin position="220"/>
        <end position="238"/>
    </location>
</feature>
<keyword evidence="6" id="KW-0808">Transferase</keyword>
<dbReference type="RefSeq" id="WP_321550101.1">
    <property type="nucleotide sequence ID" value="NZ_JAXIVS010000014.1"/>
</dbReference>
<keyword evidence="11 14" id="KW-1133">Transmembrane helix</keyword>
<dbReference type="Gene3D" id="1.10.287.130">
    <property type="match status" value="1"/>
</dbReference>
<evidence type="ECO:0000256" key="4">
    <source>
        <dbReference type="ARBA" id="ARBA00022475"/>
    </source>
</evidence>
<keyword evidence="8" id="KW-0547">Nucleotide-binding</keyword>
<dbReference type="EMBL" id="JAXIVS010000014">
    <property type="protein sequence ID" value="MDY7231391.1"/>
    <property type="molecule type" value="Genomic_DNA"/>
</dbReference>
<evidence type="ECO:0000256" key="1">
    <source>
        <dbReference type="ARBA" id="ARBA00000085"/>
    </source>
</evidence>
<comment type="caution">
    <text evidence="16">The sequence shown here is derived from an EMBL/GenBank/DDBJ whole genome shotgun (WGS) entry which is preliminary data.</text>
</comment>
<protein>
    <recommendedName>
        <fullName evidence="3">histidine kinase</fullName>
        <ecNumber evidence="3">2.7.13.3</ecNumber>
    </recommendedName>
</protein>
<dbReference type="InterPro" id="IPR005467">
    <property type="entry name" value="His_kinase_dom"/>
</dbReference>
<keyword evidence="4" id="KW-1003">Cell membrane</keyword>
<evidence type="ECO:0000313" key="16">
    <source>
        <dbReference type="EMBL" id="MDY7231391.1"/>
    </source>
</evidence>
<evidence type="ECO:0000259" key="15">
    <source>
        <dbReference type="PROSITE" id="PS50109"/>
    </source>
</evidence>
<dbReference type="PRINTS" id="PR00344">
    <property type="entry name" value="BCTRLSENSOR"/>
</dbReference>
<dbReference type="InterPro" id="IPR007895">
    <property type="entry name" value="MASE1"/>
</dbReference>
<dbReference type="SUPFAM" id="SSF47384">
    <property type="entry name" value="Homodimeric domain of signal transducing histidine kinase"/>
    <property type="match status" value="1"/>
</dbReference>
<evidence type="ECO:0000256" key="7">
    <source>
        <dbReference type="ARBA" id="ARBA00022692"/>
    </source>
</evidence>
<keyword evidence="10" id="KW-0067">ATP-binding</keyword>
<accession>A0ABU5HDQ1</accession>
<dbReference type="CDD" id="cd00075">
    <property type="entry name" value="HATPase"/>
    <property type="match status" value="1"/>
</dbReference>
<organism evidence="16 17">
    <name type="scientific">Hyalangium rubrum</name>
    <dbReference type="NCBI Taxonomy" id="3103134"/>
    <lineage>
        <taxon>Bacteria</taxon>
        <taxon>Pseudomonadati</taxon>
        <taxon>Myxococcota</taxon>
        <taxon>Myxococcia</taxon>
        <taxon>Myxococcales</taxon>
        <taxon>Cystobacterineae</taxon>
        <taxon>Archangiaceae</taxon>
        <taxon>Hyalangium</taxon>
    </lineage>
</organism>
<dbReference type="PROSITE" id="PS50109">
    <property type="entry name" value="HIS_KIN"/>
    <property type="match status" value="1"/>
</dbReference>
<dbReference type="Pfam" id="PF02518">
    <property type="entry name" value="HATPase_c"/>
    <property type="match status" value="1"/>
</dbReference>
<dbReference type="PANTHER" id="PTHR43065">
    <property type="entry name" value="SENSOR HISTIDINE KINASE"/>
    <property type="match status" value="1"/>
</dbReference>
<evidence type="ECO:0000256" key="11">
    <source>
        <dbReference type="ARBA" id="ARBA00022989"/>
    </source>
</evidence>
<comment type="catalytic activity">
    <reaction evidence="1">
        <text>ATP + protein L-histidine = ADP + protein N-phospho-L-histidine.</text>
        <dbReference type="EC" id="2.7.13.3"/>
    </reaction>
</comment>
<evidence type="ECO:0000256" key="10">
    <source>
        <dbReference type="ARBA" id="ARBA00022840"/>
    </source>
</evidence>
<dbReference type="InterPro" id="IPR036890">
    <property type="entry name" value="HATPase_C_sf"/>
</dbReference>
<dbReference type="SUPFAM" id="SSF55874">
    <property type="entry name" value="ATPase domain of HSP90 chaperone/DNA topoisomerase II/histidine kinase"/>
    <property type="match status" value="1"/>
</dbReference>
<dbReference type="InterPro" id="IPR004358">
    <property type="entry name" value="Sig_transdc_His_kin-like_C"/>
</dbReference>
<dbReference type="InterPro" id="IPR003661">
    <property type="entry name" value="HisK_dim/P_dom"/>
</dbReference>
<dbReference type="Gene3D" id="3.30.565.10">
    <property type="entry name" value="Histidine kinase-like ATPase, C-terminal domain"/>
    <property type="match status" value="1"/>
</dbReference>
<dbReference type="CDD" id="cd00082">
    <property type="entry name" value="HisKA"/>
    <property type="match status" value="1"/>
</dbReference>
<sequence>MTSTESAFPRWHPLARLALFAVLYAAAVRLGRFFSAEVDQPTSVWLPSGVLLASLLLSPRRHWPALLLAAILLEPPVFLPEHPWRLSNLIVASSNALESLIGALLLRRFAGPQPEPHRVRDLLGLLVLCALLSPALNATLSLTALTFLGESSWDTYGYHWRVFWLGDAMGVLVVTPLLLSWRRGLEGWSRWRVAELVALLVALSVATHLVFGGLPGPTGSVFHPLGYLAFPFIFWAAVRFEARGASAATMLLSLIAIWHTSQGWGPFATLAAVASSHYLAFLQSFLGTASLSGLLLSAALGERRRAQLEVCALNEELRHSLEVLAKTQAELVERERLAALGELSATVAHEVRNPLAVIANCVSALRHLLGGKPNPEESSLLDIVTEEVHRLDELVHGLLDFARPVKPRPRPEPLDLLVEGALSAALRAQRSEERVKVRREVAAGLPLALVDTQLLHVALTNLFTNALQAMPEAGTLTVKLSAEVYAGAGRLQLSISDTGPGMLPEVQARIFEPFFTTRATGTGLGLPIVRRIIESHQGTVQVHSARDQGTTFTLSLPCAAPSRPQLAAG</sequence>
<evidence type="ECO:0000256" key="5">
    <source>
        <dbReference type="ARBA" id="ARBA00022553"/>
    </source>
</evidence>
<feature type="transmembrane region" description="Helical" evidence="14">
    <location>
        <begin position="193"/>
        <end position="214"/>
    </location>
</feature>
<keyword evidence="12" id="KW-0902">Two-component regulatory system</keyword>
<keyword evidence="5" id="KW-0597">Phosphoprotein</keyword>